<sequence>MSLCCFVVPQRFVRFTGSRLRCLHCGCLDALLFFLCRPFPSSLRFLIQQHLKLLHTLQERVLKCQWQGIMGDVFLRLTNKESDFLDHYVTYLKELPKCLSAINMYSSSSIETAGLFEDNTSGAHPSFYTLLLQPVQRIPEYLLLLQNLLKQTDAEHPDYYALLISIEQLKAFTSHFSPVLQYSKELLLGGRMEVRRQDTSQSMSSKQRQMKMQPRCLEDWVAESPQHGVQAPPFLTPSEESKNNSAMERSPQDTQEPCRTPSQLMPFKLLASSSTLEEIADEFLLAGVEPCQESLCDDEDSAHSILNLDDCSTTSSDSSIDIAFLYWHGDCTQEPCGRGRSQLPMPADTSLEKHHPLQAVQRMSRSLNGLQLDSSPVESRGYKGLSPRGLLHAKVERQYSAGSPGCKVEITASPLRRSGPESSTGRVEMWREQSKLVSPCSTYSSQDQPVLTSPRVNIQAQEEQSGTAELKYKKSEADSSPVSFSQRSRKQEQKGGFRSSFKKLFKKKSSGDKNKVKEDVESALMSL</sequence>
<name>A0A8C9VYQ4_SCLFO</name>
<dbReference type="GO" id="GO:0005085">
    <property type="term" value="F:guanyl-nucleotide exchange factor activity"/>
    <property type="evidence" value="ECO:0007669"/>
    <property type="project" value="InterPro"/>
</dbReference>
<dbReference type="InterPro" id="IPR000219">
    <property type="entry name" value="DH_dom"/>
</dbReference>
<dbReference type="PROSITE" id="PS50010">
    <property type="entry name" value="DH_2"/>
    <property type="match status" value="1"/>
</dbReference>
<feature type="region of interest" description="Disordered" evidence="1">
    <location>
        <begin position="406"/>
        <end position="527"/>
    </location>
</feature>
<feature type="compositionally biased region" description="Polar residues" evidence="1">
    <location>
        <begin position="243"/>
        <end position="262"/>
    </location>
</feature>
<organism evidence="3 4">
    <name type="scientific">Scleropages formosus</name>
    <name type="common">Asian bonytongue</name>
    <name type="synonym">Osteoglossum formosum</name>
    <dbReference type="NCBI Taxonomy" id="113540"/>
    <lineage>
        <taxon>Eukaryota</taxon>
        <taxon>Metazoa</taxon>
        <taxon>Chordata</taxon>
        <taxon>Craniata</taxon>
        <taxon>Vertebrata</taxon>
        <taxon>Euteleostomi</taxon>
        <taxon>Actinopterygii</taxon>
        <taxon>Neopterygii</taxon>
        <taxon>Teleostei</taxon>
        <taxon>Osteoglossocephala</taxon>
        <taxon>Osteoglossomorpha</taxon>
        <taxon>Osteoglossiformes</taxon>
        <taxon>Osteoglossidae</taxon>
        <taxon>Scleropages</taxon>
    </lineage>
</organism>
<evidence type="ECO:0000313" key="3">
    <source>
        <dbReference type="Ensembl" id="ENSSFOP00015067076.1"/>
    </source>
</evidence>
<reference evidence="3" key="2">
    <citation type="submission" date="2025-08" db="UniProtKB">
        <authorList>
            <consortium name="Ensembl"/>
        </authorList>
    </citation>
    <scope>IDENTIFICATION</scope>
</reference>
<reference evidence="3" key="3">
    <citation type="submission" date="2025-09" db="UniProtKB">
        <authorList>
            <consortium name="Ensembl"/>
        </authorList>
    </citation>
    <scope>IDENTIFICATION</scope>
</reference>
<evidence type="ECO:0000259" key="2">
    <source>
        <dbReference type="PROSITE" id="PS50010"/>
    </source>
</evidence>
<keyword evidence="4" id="KW-1185">Reference proteome</keyword>
<feature type="region of interest" description="Disordered" evidence="1">
    <location>
        <begin position="227"/>
        <end position="262"/>
    </location>
</feature>
<dbReference type="Pfam" id="PF00621">
    <property type="entry name" value="RhoGEF"/>
    <property type="match status" value="1"/>
</dbReference>
<accession>A0A8C9VYQ4</accession>
<proteinExistence type="predicted"/>
<feature type="compositionally biased region" description="Basic and acidic residues" evidence="1">
    <location>
        <begin position="509"/>
        <end position="520"/>
    </location>
</feature>
<feature type="domain" description="DH" evidence="2">
    <location>
        <begin position="41"/>
        <end position="179"/>
    </location>
</feature>
<dbReference type="AlphaFoldDB" id="A0A8C9VYQ4"/>
<reference evidence="3 4" key="1">
    <citation type="submission" date="2019-04" db="EMBL/GenBank/DDBJ databases">
        <authorList>
            <consortium name="Wellcome Sanger Institute Data Sharing"/>
        </authorList>
    </citation>
    <scope>NUCLEOTIDE SEQUENCE [LARGE SCALE GENOMIC DNA]</scope>
</reference>
<dbReference type="Gene3D" id="1.20.900.10">
    <property type="entry name" value="Dbl homology (DH) domain"/>
    <property type="match status" value="1"/>
</dbReference>
<evidence type="ECO:0000256" key="1">
    <source>
        <dbReference type="SAM" id="MobiDB-lite"/>
    </source>
</evidence>
<protein>
    <recommendedName>
        <fullName evidence="2">DH domain-containing protein</fullName>
    </recommendedName>
</protein>
<dbReference type="Proteomes" id="UP000694397">
    <property type="component" value="Chromosome 16"/>
</dbReference>
<dbReference type="PANTHER" id="PTHR46944">
    <property type="entry name" value="RHO GUANINE NUCLEOTIDE EXCHANGE FACTOR 33"/>
    <property type="match status" value="1"/>
</dbReference>
<dbReference type="GeneTree" id="ENSGT00940000163420"/>
<feature type="compositionally biased region" description="Polar residues" evidence="1">
    <location>
        <begin position="435"/>
        <end position="467"/>
    </location>
</feature>
<dbReference type="InterPro" id="IPR035899">
    <property type="entry name" value="DBL_dom_sf"/>
</dbReference>
<dbReference type="InterPro" id="IPR042849">
    <property type="entry name" value="ARHGEF33"/>
</dbReference>
<dbReference type="PANTHER" id="PTHR46944:SF1">
    <property type="entry name" value="RHO GUANINE NUCLEOTIDE EXCHANGE FACTOR 33"/>
    <property type="match status" value="1"/>
</dbReference>
<evidence type="ECO:0000313" key="4">
    <source>
        <dbReference type="Proteomes" id="UP000694397"/>
    </source>
</evidence>
<dbReference type="SUPFAM" id="SSF48065">
    <property type="entry name" value="DBL homology domain (DH-domain)"/>
    <property type="match status" value="1"/>
</dbReference>
<dbReference type="Ensembl" id="ENSSFOT00015041201.1">
    <property type="protein sequence ID" value="ENSSFOP00015067076.1"/>
    <property type="gene ID" value="ENSSFOG00015028908.1"/>
</dbReference>
<dbReference type="OrthoDB" id="8828665at2759"/>